<reference evidence="5 9" key="3">
    <citation type="journal article" date="2018" name="J. Antimicrob. Chemother.">
        <title>Phylogenomics of colistin-susceptible and resistant XDR Acinetobacter baumannii.</title>
        <authorList>
            <person name="Mustapha M."/>
            <person name="Li B."/>
            <person name="Pacey M.P."/>
            <person name="Mettus R.T."/>
            <person name="McElheny C.L."/>
            <person name="Ernst R.K."/>
            <person name="Cooper V.S."/>
            <person name="Doi Y."/>
        </authorList>
    </citation>
    <scope>NUCLEOTIDE SEQUENCE [LARGE SCALE GENOMIC DNA]</scope>
    <source>
        <strain evidence="5 9">R20</strain>
    </source>
</reference>
<dbReference type="EMBL" id="PUDN01000104">
    <property type="protein sequence ID" value="PQH48792.1"/>
    <property type="molecule type" value="Genomic_DNA"/>
</dbReference>
<dbReference type="EMBL" id="NGKM01000010">
    <property type="protein sequence ID" value="OWK66469.1"/>
    <property type="molecule type" value="Genomic_DNA"/>
</dbReference>
<accession>A0A1S2FY87</accession>
<evidence type="ECO:0000256" key="1">
    <source>
        <dbReference type="SAM" id="SignalP"/>
    </source>
</evidence>
<dbReference type="Proteomes" id="UP000179937">
    <property type="component" value="Unassembled WGS sequence"/>
</dbReference>
<evidence type="ECO:0000313" key="6">
    <source>
        <dbReference type="EMBL" id="QTK42209.1"/>
    </source>
</evidence>
<dbReference type="Proteomes" id="UP000664966">
    <property type="component" value="Chromosome"/>
</dbReference>
<gene>
    <name evidence="3" type="ORF">A7M90_06355</name>
    <name evidence="5" type="ORF">C5U34_16375</name>
    <name evidence="4" type="ORF">CBE85_11220</name>
    <name evidence="2" type="ORF">G3N53_03210</name>
    <name evidence="6" type="ORF">J6E47_12320</name>
</gene>
<evidence type="ECO:0000313" key="2">
    <source>
        <dbReference type="EMBL" id="NDW40070.1"/>
    </source>
</evidence>
<evidence type="ECO:0000313" key="7">
    <source>
        <dbReference type="Proteomes" id="UP000179937"/>
    </source>
</evidence>
<reference evidence="4 8" key="2">
    <citation type="submission" date="2017-05" db="EMBL/GenBank/DDBJ databases">
        <title>Draft genome sequence of MDR A. baumannii AB360.</title>
        <authorList>
            <person name="Wareham D.W."/>
            <person name="Bean D.C."/>
        </authorList>
    </citation>
    <scope>NUCLEOTIDE SEQUENCE [LARGE SCALE GENOMIC DNA]</scope>
    <source>
        <strain evidence="4 8">AB360</strain>
    </source>
</reference>
<feature type="chain" id="PRO_5011398604" description="Lipoprotein" evidence="1">
    <location>
        <begin position="20"/>
        <end position="447"/>
    </location>
</feature>
<sequence>MLYNHIKLLPLALFSILLAACGGGGSGDDSATSDTPVPKPIVEASVLSPDLAHGYFEIENSGVTNNSTIKFSPFHTNSVIEVSASNNSMWDLEILTPSNDLSAHINNLAGLYFYPKSDKVGVLSYSENDKGHLAVQCRNSCSDTFSYKFEKQSDGKTYFIISANGAVSGRLNNIDFASTAKIKGSIKFEVNSDWPVWNTKRFNEYPAKSDLVVNGKLATIQRFMNWTTSSVLTFNTDKEYYFNFSNPLDPEHDRFILTEGNYFSNEQPKEVYIYKGYFNQDFILNTDYENGLTTFKFINNSFTNPIEYVASPQLKVSGGFEKKIPYGQVTAGSEVFKIDETVAAAAYAENESKYFRFMSRDHKSDLEFTVKYDTITKKANVAYQRPKKDQLNVNIHLKWNCKLTNDHCTGVTVNESEGTIEFKNVQLDDGRIINGKFAHLGVNDLVG</sequence>
<dbReference type="Proteomes" id="UP000239276">
    <property type="component" value="Unassembled WGS sequence"/>
</dbReference>
<dbReference type="AlphaFoldDB" id="A0A1S2FY87"/>
<organism evidence="3 7">
    <name type="scientific">Acinetobacter baumannii</name>
    <dbReference type="NCBI Taxonomy" id="470"/>
    <lineage>
        <taxon>Bacteria</taxon>
        <taxon>Pseudomonadati</taxon>
        <taxon>Pseudomonadota</taxon>
        <taxon>Gammaproteobacteria</taxon>
        <taxon>Moraxellales</taxon>
        <taxon>Moraxellaceae</taxon>
        <taxon>Acinetobacter</taxon>
        <taxon>Acinetobacter calcoaceticus/baumannii complex</taxon>
    </lineage>
</organism>
<protein>
    <recommendedName>
        <fullName evidence="11">Lipoprotein</fullName>
    </recommendedName>
</protein>
<proteinExistence type="predicted"/>
<feature type="signal peptide" evidence="1">
    <location>
        <begin position="1"/>
        <end position="19"/>
    </location>
</feature>
<dbReference type="EMBL" id="LYKI01000034">
    <property type="protein sequence ID" value="OIG70685.1"/>
    <property type="molecule type" value="Genomic_DNA"/>
</dbReference>
<reference evidence="2 10" key="4">
    <citation type="submission" date="2020-02" db="EMBL/GenBank/DDBJ databases">
        <title>Whole genome shot-gun sequencing of clinical Carbapenem resistant A. baumannii.</title>
        <authorList>
            <person name="Veeraraghavan B."/>
            <person name="Mathur P."/>
            <person name="Vijayakumar S."/>
            <person name="Vasudevan K."/>
            <person name="Lincy M."/>
            <person name="Kirubananthan A."/>
        </authorList>
    </citation>
    <scope>NUCLEOTIDE SEQUENCE [LARGE SCALE GENOMIC DNA]</scope>
    <source>
        <strain evidence="2 10">SP816</strain>
    </source>
</reference>
<evidence type="ECO:0000313" key="5">
    <source>
        <dbReference type="EMBL" id="PQH48792.1"/>
    </source>
</evidence>
<keyword evidence="1" id="KW-0732">Signal</keyword>
<name>A0A1S2FY87_ACIBA</name>
<reference evidence="3 7" key="1">
    <citation type="submission" date="2016-05" db="EMBL/GenBank/DDBJ databases">
        <title>The evolution of Acinetobacter baumannii in vivo.</title>
        <authorList>
            <person name="Hua X."/>
            <person name="Yu Y."/>
        </authorList>
    </citation>
    <scope>NUCLEOTIDE SEQUENCE [LARGE SCALE GENOMIC DNA]</scope>
    <source>
        <strain evidence="3 7">XH647</strain>
    </source>
</reference>
<evidence type="ECO:0000313" key="9">
    <source>
        <dbReference type="Proteomes" id="UP000239276"/>
    </source>
</evidence>
<evidence type="ECO:0000313" key="8">
    <source>
        <dbReference type="Proteomes" id="UP000197394"/>
    </source>
</evidence>
<evidence type="ECO:0008006" key="11">
    <source>
        <dbReference type="Google" id="ProtNLM"/>
    </source>
</evidence>
<evidence type="ECO:0000313" key="10">
    <source>
        <dbReference type="Proteomes" id="UP000470018"/>
    </source>
</evidence>
<dbReference type="EMBL" id="JAAGTY010000003">
    <property type="protein sequence ID" value="NDW40070.1"/>
    <property type="molecule type" value="Genomic_DNA"/>
</dbReference>
<dbReference type="RefSeq" id="WP_000966622.1">
    <property type="nucleotide sequence ID" value="NZ_AP014649.1"/>
</dbReference>
<dbReference type="PROSITE" id="PS51257">
    <property type="entry name" value="PROKAR_LIPOPROTEIN"/>
    <property type="match status" value="1"/>
</dbReference>
<dbReference type="Proteomes" id="UP000470018">
    <property type="component" value="Unassembled WGS sequence"/>
</dbReference>
<reference evidence="6" key="5">
    <citation type="submission" date="2021-03" db="EMBL/GenBank/DDBJ databases">
        <title>Complete genome sequencing of Acinetobacter baumannii.</title>
        <authorList>
            <person name="Yadav B."/>
            <person name="Makwana N."/>
            <person name="Kharat A.S."/>
            <person name="Veeraraghavan B."/>
            <person name="Vijayakumar S."/>
            <person name="Priya M."/>
        </authorList>
    </citation>
    <scope>NUCLEOTIDE SEQUENCE</scope>
    <source>
        <strain evidence="6">KSK6</strain>
    </source>
</reference>
<evidence type="ECO:0000313" key="3">
    <source>
        <dbReference type="EMBL" id="OIG70685.1"/>
    </source>
</evidence>
<dbReference type="Proteomes" id="UP000197394">
    <property type="component" value="Unassembled WGS sequence"/>
</dbReference>
<dbReference type="EMBL" id="CP072270">
    <property type="protein sequence ID" value="QTK42209.1"/>
    <property type="molecule type" value="Genomic_DNA"/>
</dbReference>
<evidence type="ECO:0000313" key="4">
    <source>
        <dbReference type="EMBL" id="OWK66469.1"/>
    </source>
</evidence>